<dbReference type="Pfam" id="PF00596">
    <property type="entry name" value="Aldolase_II"/>
    <property type="match status" value="1"/>
</dbReference>
<dbReference type="InterPro" id="IPR001303">
    <property type="entry name" value="Aldolase_II/adducin_N"/>
</dbReference>
<sequence>MSNLATLPLADARVTEAAEAIAAAGRDLKEKGSLSTRGPGAFNAAVRIDADRFVIGSLKQAIVVSSAGEQIGGPEDKSLREVISVYKAIFDERLDFDAALHTHSPHLTAYAIAHKPFPIRYWSVAKRAGVNEIPLAEWAPRYSSEPVIETLRRHPKTPAALLKNRGLFAWGSNGVAALAALIHSLDEAAEITLLSERIGGPQPLPEGAVEAFVAAKAG</sequence>
<organism evidence="4 5">
    <name type="scientific">Sphingomonas jatrophae</name>
    <dbReference type="NCBI Taxonomy" id="1166337"/>
    <lineage>
        <taxon>Bacteria</taxon>
        <taxon>Pseudomonadati</taxon>
        <taxon>Pseudomonadota</taxon>
        <taxon>Alphaproteobacteria</taxon>
        <taxon>Sphingomonadales</taxon>
        <taxon>Sphingomonadaceae</taxon>
        <taxon>Sphingomonas</taxon>
    </lineage>
</organism>
<gene>
    <name evidence="4" type="ORF">SAMN05192580_1490</name>
</gene>
<dbReference type="EMBL" id="FOZG01000001">
    <property type="protein sequence ID" value="SFR88032.1"/>
    <property type="molecule type" value="Genomic_DNA"/>
</dbReference>
<accession>A0A1I6K9Y2</accession>
<evidence type="ECO:0000259" key="3">
    <source>
        <dbReference type="SMART" id="SM01007"/>
    </source>
</evidence>
<dbReference type="GO" id="GO:0016832">
    <property type="term" value="F:aldehyde-lyase activity"/>
    <property type="evidence" value="ECO:0007669"/>
    <property type="project" value="TreeGrafter"/>
</dbReference>
<dbReference type="Proteomes" id="UP000198824">
    <property type="component" value="Unassembled WGS sequence"/>
</dbReference>
<reference evidence="4 5" key="1">
    <citation type="submission" date="2016-10" db="EMBL/GenBank/DDBJ databases">
        <authorList>
            <person name="de Groot N.N."/>
        </authorList>
    </citation>
    <scope>NUCLEOTIDE SEQUENCE [LARGE SCALE GENOMIC DNA]</scope>
    <source>
        <strain evidence="4 5">S5-249</strain>
    </source>
</reference>
<evidence type="ECO:0000313" key="4">
    <source>
        <dbReference type="EMBL" id="SFR88032.1"/>
    </source>
</evidence>
<dbReference type="PANTHER" id="PTHR22789">
    <property type="entry name" value="FUCULOSE PHOSPHATE ALDOLASE"/>
    <property type="match status" value="1"/>
</dbReference>
<name>A0A1I6K9Y2_9SPHN</name>
<dbReference type="OrthoDB" id="8478087at2"/>
<dbReference type="STRING" id="1166337.SAMN05192580_1490"/>
<dbReference type="InterPro" id="IPR050197">
    <property type="entry name" value="Aldolase_class_II_sugar_metab"/>
</dbReference>
<feature type="domain" description="Class II aldolase/adducin N-terminal" evidence="3">
    <location>
        <begin position="19"/>
        <end position="193"/>
    </location>
</feature>
<proteinExistence type="predicted"/>
<keyword evidence="5" id="KW-1185">Reference proteome</keyword>
<dbReference type="SUPFAM" id="SSF53639">
    <property type="entry name" value="AraD/HMP-PK domain-like"/>
    <property type="match status" value="1"/>
</dbReference>
<protein>
    <submittedName>
        <fullName evidence="4">L-fuculose-phosphate aldolase</fullName>
    </submittedName>
</protein>
<dbReference type="Gene3D" id="3.40.225.10">
    <property type="entry name" value="Class II aldolase/adducin N-terminal domain"/>
    <property type="match status" value="1"/>
</dbReference>
<dbReference type="AlphaFoldDB" id="A0A1I6K9Y2"/>
<keyword evidence="2" id="KW-0456">Lyase</keyword>
<dbReference type="GO" id="GO:0019323">
    <property type="term" value="P:pentose catabolic process"/>
    <property type="evidence" value="ECO:0007669"/>
    <property type="project" value="TreeGrafter"/>
</dbReference>
<dbReference type="GO" id="GO:0046872">
    <property type="term" value="F:metal ion binding"/>
    <property type="evidence" value="ECO:0007669"/>
    <property type="project" value="UniProtKB-KW"/>
</dbReference>
<evidence type="ECO:0000256" key="1">
    <source>
        <dbReference type="ARBA" id="ARBA00022723"/>
    </source>
</evidence>
<keyword evidence="1" id="KW-0479">Metal-binding</keyword>
<dbReference type="RefSeq" id="WP_093312872.1">
    <property type="nucleotide sequence ID" value="NZ_FOZG01000001.1"/>
</dbReference>
<dbReference type="SMART" id="SM01007">
    <property type="entry name" value="Aldolase_II"/>
    <property type="match status" value="1"/>
</dbReference>
<dbReference type="InterPro" id="IPR036409">
    <property type="entry name" value="Aldolase_II/adducin_N_sf"/>
</dbReference>
<evidence type="ECO:0000256" key="2">
    <source>
        <dbReference type="ARBA" id="ARBA00023239"/>
    </source>
</evidence>
<dbReference type="PANTHER" id="PTHR22789:SF0">
    <property type="entry name" value="3-OXO-TETRONATE 4-PHOSPHATE DECARBOXYLASE-RELATED"/>
    <property type="match status" value="1"/>
</dbReference>
<dbReference type="GO" id="GO:0005829">
    <property type="term" value="C:cytosol"/>
    <property type="evidence" value="ECO:0007669"/>
    <property type="project" value="TreeGrafter"/>
</dbReference>
<evidence type="ECO:0000313" key="5">
    <source>
        <dbReference type="Proteomes" id="UP000198824"/>
    </source>
</evidence>